<dbReference type="Gene3D" id="3.40.190.170">
    <property type="entry name" value="Bacterial extracellular solute-binding protein, family 7"/>
    <property type="match status" value="1"/>
</dbReference>
<accession>A0ABQ1K3K7</accession>
<dbReference type="NCBIfam" id="TIGR00787">
    <property type="entry name" value="dctP"/>
    <property type="match status" value="1"/>
</dbReference>
<evidence type="ECO:0000313" key="5">
    <source>
        <dbReference type="EMBL" id="GGB85632.1"/>
    </source>
</evidence>
<keyword evidence="3 4" id="KW-0732">Signal</keyword>
<evidence type="ECO:0000313" key="6">
    <source>
        <dbReference type="Proteomes" id="UP000629025"/>
    </source>
</evidence>
<evidence type="ECO:0000256" key="4">
    <source>
        <dbReference type="SAM" id="SignalP"/>
    </source>
</evidence>
<dbReference type="InterPro" id="IPR038404">
    <property type="entry name" value="TRAP_DctP_sf"/>
</dbReference>
<proteinExistence type="inferred from homology"/>
<dbReference type="Proteomes" id="UP000629025">
    <property type="component" value="Unassembled WGS sequence"/>
</dbReference>
<evidence type="ECO:0000256" key="2">
    <source>
        <dbReference type="ARBA" id="ARBA00022448"/>
    </source>
</evidence>
<feature type="chain" id="PRO_5045629194" evidence="4">
    <location>
        <begin position="22"/>
        <end position="321"/>
    </location>
</feature>
<dbReference type="Pfam" id="PF03480">
    <property type="entry name" value="DctP"/>
    <property type="match status" value="1"/>
</dbReference>
<gene>
    <name evidence="5" type="ORF">GCM10011352_09350</name>
</gene>
<dbReference type="EMBL" id="BMIJ01000002">
    <property type="protein sequence ID" value="GGB85632.1"/>
    <property type="molecule type" value="Genomic_DNA"/>
</dbReference>
<sequence length="321" mass="35641">MKIRTVLAASLATLISVGAYAEPIKVRVASHVSEYSPLKQQYDLFTAEVEKRLPGQFDFRFYPSGQIGNESALITNVKAGSIEMIAVASGVMKLDKKLGIFDLPWLFDSREHVRKAMSGPFGDAVKQRVEDKANVKVVGIYENGSRHILNKVRPVNTIDDLAGMKIRVSGGKFRSKVFSDLGVLPQKVAWKETFTALQTGVVDGAEAATYGFYEQKQHEVGGYLSLTSHVYTPSFLLASNSFWDSLNDEQKKVFTEVGQEITGATYDAAADLEKGYLAEMSKQIEVNDVDLKPFQDATRATHDEYLEEFGTEWMDMINAAR</sequence>
<comment type="similarity">
    <text evidence="1">Belongs to the bacterial solute-binding protein 7 family.</text>
</comment>
<evidence type="ECO:0000256" key="3">
    <source>
        <dbReference type="ARBA" id="ARBA00022729"/>
    </source>
</evidence>
<dbReference type="PANTHER" id="PTHR33376:SF7">
    <property type="entry name" value="C4-DICARBOXYLATE-BINDING PROTEIN DCTB"/>
    <property type="match status" value="1"/>
</dbReference>
<dbReference type="NCBIfam" id="NF037995">
    <property type="entry name" value="TRAP_S1"/>
    <property type="match status" value="1"/>
</dbReference>
<keyword evidence="6" id="KW-1185">Reference proteome</keyword>
<dbReference type="PIRSF" id="PIRSF006470">
    <property type="entry name" value="DctB"/>
    <property type="match status" value="1"/>
</dbReference>
<organism evidence="5 6">
    <name type="scientific">Marinobacterium zhoushanense</name>
    <dbReference type="NCBI Taxonomy" id="1679163"/>
    <lineage>
        <taxon>Bacteria</taxon>
        <taxon>Pseudomonadati</taxon>
        <taxon>Pseudomonadota</taxon>
        <taxon>Gammaproteobacteria</taxon>
        <taxon>Oceanospirillales</taxon>
        <taxon>Oceanospirillaceae</taxon>
        <taxon>Marinobacterium</taxon>
    </lineage>
</organism>
<dbReference type="PANTHER" id="PTHR33376">
    <property type="match status" value="1"/>
</dbReference>
<feature type="signal peptide" evidence="4">
    <location>
        <begin position="1"/>
        <end position="21"/>
    </location>
</feature>
<dbReference type="CDD" id="cd13603">
    <property type="entry name" value="PBP2_TRAP_Siap_TeaA_like"/>
    <property type="match status" value="1"/>
</dbReference>
<keyword evidence="2" id="KW-0813">Transport</keyword>
<protein>
    <submittedName>
        <fullName evidence="5">Exported protein</fullName>
    </submittedName>
</protein>
<dbReference type="InterPro" id="IPR004682">
    <property type="entry name" value="TRAP_DctP"/>
</dbReference>
<dbReference type="RefSeq" id="WP_188745963.1">
    <property type="nucleotide sequence ID" value="NZ_BMIJ01000002.1"/>
</dbReference>
<evidence type="ECO:0000256" key="1">
    <source>
        <dbReference type="ARBA" id="ARBA00009023"/>
    </source>
</evidence>
<reference evidence="6" key="1">
    <citation type="journal article" date="2019" name="Int. J. Syst. Evol. Microbiol.">
        <title>The Global Catalogue of Microorganisms (GCM) 10K type strain sequencing project: providing services to taxonomists for standard genome sequencing and annotation.</title>
        <authorList>
            <consortium name="The Broad Institute Genomics Platform"/>
            <consortium name="The Broad Institute Genome Sequencing Center for Infectious Disease"/>
            <person name="Wu L."/>
            <person name="Ma J."/>
        </authorList>
    </citation>
    <scope>NUCLEOTIDE SEQUENCE [LARGE SCALE GENOMIC DNA]</scope>
    <source>
        <strain evidence="6">CGMCC 1.15341</strain>
    </source>
</reference>
<dbReference type="InterPro" id="IPR018389">
    <property type="entry name" value="DctP_fam"/>
</dbReference>
<name>A0ABQ1K3K7_9GAMM</name>
<comment type="caution">
    <text evidence="5">The sequence shown here is derived from an EMBL/GenBank/DDBJ whole genome shotgun (WGS) entry which is preliminary data.</text>
</comment>